<gene>
    <name evidence="13" type="ORF">OC846_003213</name>
</gene>
<evidence type="ECO:0000256" key="10">
    <source>
        <dbReference type="ARBA" id="ARBA00023136"/>
    </source>
</evidence>
<dbReference type="GO" id="GO:0048288">
    <property type="term" value="P:nuclear membrane fusion involved in karyogamy"/>
    <property type="evidence" value="ECO:0007669"/>
    <property type="project" value="InterPro"/>
</dbReference>
<keyword evidence="5" id="KW-0415">Karyogamy</keyword>
<protein>
    <submittedName>
        <fullName evidence="13">Uncharacterized protein</fullName>
    </submittedName>
</protein>
<comment type="function">
    <text evidence="1">Required for nuclear membrane fusion during karyogamy.</text>
</comment>
<keyword evidence="12" id="KW-0539">Nucleus</keyword>
<evidence type="ECO:0000256" key="12">
    <source>
        <dbReference type="ARBA" id="ARBA00023242"/>
    </source>
</evidence>
<dbReference type="Proteomes" id="UP001176517">
    <property type="component" value="Unassembled WGS sequence"/>
</dbReference>
<dbReference type="GO" id="GO:0005789">
    <property type="term" value="C:endoplasmic reticulum membrane"/>
    <property type="evidence" value="ECO:0007669"/>
    <property type="project" value="UniProtKB-SubCell"/>
</dbReference>
<evidence type="ECO:0000256" key="6">
    <source>
        <dbReference type="ARBA" id="ARBA00022692"/>
    </source>
</evidence>
<dbReference type="PANTHER" id="PTHR28012">
    <property type="entry name" value="NUCLEAR FUSION PROTEIN KAR5"/>
    <property type="match status" value="1"/>
</dbReference>
<reference evidence="13" key="1">
    <citation type="journal article" date="2023" name="PhytoFront">
        <title>Draft Genome Resources of Seven Strains of Tilletia horrida, Causal Agent of Kernel Smut of Rice.</title>
        <authorList>
            <person name="Khanal S."/>
            <person name="Antony Babu S."/>
            <person name="Zhou X.G."/>
        </authorList>
    </citation>
    <scope>NUCLEOTIDE SEQUENCE</scope>
    <source>
        <strain evidence="13">TX6</strain>
    </source>
</reference>
<proteinExistence type="inferred from homology"/>
<dbReference type="InterPro" id="IPR007292">
    <property type="entry name" value="Nuclear_fusion_Kar5"/>
</dbReference>
<evidence type="ECO:0000256" key="9">
    <source>
        <dbReference type="ARBA" id="ARBA00022989"/>
    </source>
</evidence>
<evidence type="ECO:0000256" key="11">
    <source>
        <dbReference type="ARBA" id="ARBA00023180"/>
    </source>
</evidence>
<organism evidence="13 14">
    <name type="scientific">Tilletia horrida</name>
    <dbReference type="NCBI Taxonomy" id="155126"/>
    <lineage>
        <taxon>Eukaryota</taxon>
        <taxon>Fungi</taxon>
        <taxon>Dikarya</taxon>
        <taxon>Basidiomycota</taxon>
        <taxon>Ustilaginomycotina</taxon>
        <taxon>Exobasidiomycetes</taxon>
        <taxon>Tilletiales</taxon>
        <taxon>Tilletiaceae</taxon>
        <taxon>Tilletia</taxon>
    </lineage>
</organism>
<evidence type="ECO:0000256" key="5">
    <source>
        <dbReference type="ARBA" id="ARBA00022459"/>
    </source>
</evidence>
<dbReference type="EMBL" id="JAPDMZ010000074">
    <property type="protein sequence ID" value="KAK0551617.1"/>
    <property type="molecule type" value="Genomic_DNA"/>
</dbReference>
<evidence type="ECO:0000256" key="7">
    <source>
        <dbReference type="ARBA" id="ARBA00022729"/>
    </source>
</evidence>
<evidence type="ECO:0000256" key="4">
    <source>
        <dbReference type="ARBA" id="ARBA00010473"/>
    </source>
</evidence>
<keyword evidence="14" id="KW-1185">Reference proteome</keyword>
<evidence type="ECO:0000256" key="2">
    <source>
        <dbReference type="ARBA" id="ARBA00004126"/>
    </source>
</evidence>
<evidence type="ECO:0000313" key="13">
    <source>
        <dbReference type="EMBL" id="KAK0551617.1"/>
    </source>
</evidence>
<keyword evidence="8" id="KW-0256">Endoplasmic reticulum</keyword>
<accession>A0AAN6GQF4</accession>
<keyword evidence="11" id="KW-0325">Glycoprotein</keyword>
<dbReference type="PANTHER" id="PTHR28012:SF1">
    <property type="entry name" value="NUCLEAR FUSION PROTEIN KAR5"/>
    <property type="match status" value="1"/>
</dbReference>
<keyword evidence="6" id="KW-0812">Transmembrane</keyword>
<dbReference type="AlphaFoldDB" id="A0AAN6GQF4"/>
<sequence>MPFTLQLLGWTSTINSMKNFLPSGAEALAPHTRGSACYKDVVQTFYDVEAHQFSTDDSIRKRGAIALFLCDAEADSIAVPRECNIGAQGQPSAVGVLDWDDYEMQACIHALHRTPQLWASFDNHRKVFPLLLVIQRQRNGVDEAREIYSEIAQQQQRFLSYASSTARKHAQETEELLAQSAGAIRQLHQTLIATLAHGSGILRGLSEEITANMSILHAELVNVTSVRIFSSIDDKMNSALKELRKNHESSTETALLRAIDAIRVALIRANSEIANDRASVQKLVAHDGPVATLLDNFGQQQTLAFAASRAHQIELESQNGQLHQAISNLRGVIQEVYRFDARRRELLEEEIVSKRRSVKKARPLLLSLIPDIASERDDIDWTGERSFSSLTLLVRNAR</sequence>
<evidence type="ECO:0000256" key="8">
    <source>
        <dbReference type="ARBA" id="ARBA00022824"/>
    </source>
</evidence>
<evidence type="ECO:0000313" key="14">
    <source>
        <dbReference type="Proteomes" id="UP001176517"/>
    </source>
</evidence>
<name>A0AAN6GQF4_9BASI</name>
<dbReference type="GO" id="GO:0000742">
    <property type="term" value="P:karyogamy involved in conjugation with cellular fusion"/>
    <property type="evidence" value="ECO:0007669"/>
    <property type="project" value="InterPro"/>
</dbReference>
<comment type="similarity">
    <text evidence="4">Belongs to the KAR5 family.</text>
</comment>
<evidence type="ECO:0000256" key="3">
    <source>
        <dbReference type="ARBA" id="ARBA00004586"/>
    </source>
</evidence>
<dbReference type="GO" id="GO:0031965">
    <property type="term" value="C:nuclear membrane"/>
    <property type="evidence" value="ECO:0007669"/>
    <property type="project" value="UniProtKB-SubCell"/>
</dbReference>
<keyword evidence="10" id="KW-0472">Membrane</keyword>
<comment type="subcellular location">
    <subcellularLocation>
        <location evidence="3">Endoplasmic reticulum membrane</location>
    </subcellularLocation>
    <subcellularLocation>
        <location evidence="2">Nucleus membrane</location>
    </subcellularLocation>
</comment>
<comment type="caution">
    <text evidence="13">The sequence shown here is derived from an EMBL/GenBank/DDBJ whole genome shotgun (WGS) entry which is preliminary data.</text>
</comment>
<keyword evidence="7" id="KW-0732">Signal</keyword>
<evidence type="ECO:0000256" key="1">
    <source>
        <dbReference type="ARBA" id="ARBA00003389"/>
    </source>
</evidence>
<keyword evidence="9" id="KW-1133">Transmembrane helix</keyword>